<feature type="transmembrane region" description="Helical" evidence="14">
    <location>
        <begin position="953"/>
        <end position="976"/>
    </location>
</feature>
<protein>
    <submittedName>
        <fullName evidence="16">MtaD protein</fullName>
    </submittedName>
</protein>
<keyword evidence="12 14" id="KW-0472">Membrane</keyword>
<dbReference type="Gene3D" id="3.20.20.140">
    <property type="entry name" value="Metal-dependent hydrolases"/>
    <property type="match status" value="2"/>
</dbReference>
<evidence type="ECO:0000259" key="15">
    <source>
        <dbReference type="PROSITE" id="PS50893"/>
    </source>
</evidence>
<feature type="transmembrane region" description="Helical" evidence="14">
    <location>
        <begin position="635"/>
        <end position="659"/>
    </location>
</feature>
<dbReference type="GO" id="GO:0005524">
    <property type="term" value="F:ATP binding"/>
    <property type="evidence" value="ECO:0007669"/>
    <property type="project" value="UniProtKB-KW"/>
</dbReference>
<keyword evidence="7" id="KW-0547">Nucleotide-binding</keyword>
<reference evidence="16" key="1">
    <citation type="submission" date="2021-02" db="EMBL/GenBank/DDBJ databases">
        <authorList>
            <person name="Dougan E. K."/>
            <person name="Rhodes N."/>
            <person name="Thang M."/>
            <person name="Chan C."/>
        </authorList>
    </citation>
    <scope>NUCLEOTIDE SEQUENCE</scope>
</reference>
<dbReference type="InterPro" id="IPR017871">
    <property type="entry name" value="ABC_transporter-like_CS"/>
</dbReference>
<evidence type="ECO:0000256" key="3">
    <source>
        <dbReference type="ARBA" id="ARBA00022448"/>
    </source>
</evidence>
<dbReference type="GO" id="GO:0022857">
    <property type="term" value="F:transmembrane transporter activity"/>
    <property type="evidence" value="ECO:0007669"/>
    <property type="project" value="UniProtKB-ARBA"/>
</dbReference>
<dbReference type="PROSITE" id="PS00122">
    <property type="entry name" value="CARBOXYLESTERASE_B_1"/>
    <property type="match status" value="1"/>
</dbReference>
<dbReference type="HAMAP" id="MF_01281">
    <property type="entry name" value="MTA_SAH_deamin"/>
    <property type="match status" value="1"/>
</dbReference>
<dbReference type="GO" id="GO:0098796">
    <property type="term" value="C:membrane protein complex"/>
    <property type="evidence" value="ECO:0007669"/>
    <property type="project" value="UniProtKB-ARBA"/>
</dbReference>
<feature type="transmembrane region" description="Helical" evidence="14">
    <location>
        <begin position="230"/>
        <end position="255"/>
    </location>
</feature>
<dbReference type="InterPro" id="IPR003593">
    <property type="entry name" value="AAA+_ATPase"/>
</dbReference>
<dbReference type="GO" id="GO:0016887">
    <property type="term" value="F:ATP hydrolysis activity"/>
    <property type="evidence" value="ECO:0007669"/>
    <property type="project" value="InterPro"/>
</dbReference>
<evidence type="ECO:0000256" key="13">
    <source>
        <dbReference type="ARBA" id="ARBA00038388"/>
    </source>
</evidence>
<dbReference type="SMART" id="SM00382">
    <property type="entry name" value="AAA"/>
    <property type="match status" value="1"/>
</dbReference>
<dbReference type="PROSITE" id="PS50893">
    <property type="entry name" value="ABC_TRANSPORTER_2"/>
    <property type="match status" value="1"/>
</dbReference>
<dbReference type="InterPro" id="IPR033932">
    <property type="entry name" value="YtcJ-like"/>
</dbReference>
<evidence type="ECO:0000256" key="6">
    <source>
        <dbReference type="ARBA" id="ARBA00022723"/>
    </source>
</evidence>
<feature type="domain" description="ABC transporter" evidence="15">
    <location>
        <begin position="2"/>
        <end position="240"/>
    </location>
</feature>
<comment type="similarity">
    <text evidence="2">Belongs to the type-B carboxylesterase/lipase family.</text>
</comment>
<proteinExistence type="inferred from homology"/>
<feature type="transmembrane region" description="Helical" evidence="14">
    <location>
        <begin position="897"/>
        <end position="921"/>
    </location>
</feature>
<dbReference type="InterPro" id="IPR006680">
    <property type="entry name" value="Amidohydro-rel"/>
</dbReference>
<evidence type="ECO:0000256" key="2">
    <source>
        <dbReference type="ARBA" id="ARBA00005964"/>
    </source>
</evidence>
<dbReference type="SUPFAM" id="SSF51338">
    <property type="entry name" value="Composite domain of metallo-dependent hydrolases"/>
    <property type="match status" value="2"/>
</dbReference>
<comment type="similarity">
    <text evidence="13">Belongs to the ABC transporter superfamily. Macrolide exporter (TC 3.A.1.122) family.</text>
</comment>
<dbReference type="SUPFAM" id="SSF52540">
    <property type="entry name" value="P-loop containing nucleoside triphosphate hydrolases"/>
    <property type="match status" value="1"/>
</dbReference>
<dbReference type="Pfam" id="PF02687">
    <property type="entry name" value="FtsX"/>
    <property type="match status" value="2"/>
</dbReference>
<keyword evidence="17" id="KW-1185">Reference proteome</keyword>
<keyword evidence="5 14" id="KW-0812">Transmembrane</keyword>
<dbReference type="PANTHER" id="PTHR22642">
    <property type="entry name" value="IMIDAZOLONEPROPIONASE"/>
    <property type="match status" value="1"/>
</dbReference>
<evidence type="ECO:0000256" key="4">
    <source>
        <dbReference type="ARBA" id="ARBA00022475"/>
    </source>
</evidence>
<dbReference type="InterPro" id="IPR032466">
    <property type="entry name" value="Metal_Hydrolase"/>
</dbReference>
<keyword evidence="8" id="KW-0378">Hydrolase</keyword>
<dbReference type="Pfam" id="PF07969">
    <property type="entry name" value="Amidohydro_3"/>
    <property type="match status" value="1"/>
</dbReference>
<evidence type="ECO:0000256" key="1">
    <source>
        <dbReference type="ARBA" id="ARBA00004429"/>
    </source>
</evidence>
<dbReference type="InterPro" id="IPR003838">
    <property type="entry name" value="ABC3_permease_C"/>
</dbReference>
<dbReference type="CDD" id="cd03255">
    <property type="entry name" value="ABC_MJ0796_LolCDE_FtsE"/>
    <property type="match status" value="1"/>
</dbReference>
<dbReference type="InterPro" id="IPR017911">
    <property type="entry name" value="MacB-like_ATP-bd"/>
</dbReference>
<dbReference type="CDD" id="cd01298">
    <property type="entry name" value="ATZ_TRZ_like"/>
    <property type="match status" value="1"/>
</dbReference>
<evidence type="ECO:0000256" key="7">
    <source>
        <dbReference type="ARBA" id="ARBA00022741"/>
    </source>
</evidence>
<dbReference type="GO" id="GO:0019239">
    <property type="term" value="F:deaminase activity"/>
    <property type="evidence" value="ECO:0007669"/>
    <property type="project" value="InterPro"/>
</dbReference>
<dbReference type="GO" id="GO:0005886">
    <property type="term" value="C:plasma membrane"/>
    <property type="evidence" value="ECO:0007669"/>
    <property type="project" value="UniProtKB-SubCell"/>
</dbReference>
<evidence type="ECO:0000256" key="8">
    <source>
        <dbReference type="ARBA" id="ARBA00022801"/>
    </source>
</evidence>
<feature type="transmembrane region" description="Helical" evidence="14">
    <location>
        <begin position="545"/>
        <end position="571"/>
    </location>
</feature>
<keyword evidence="9" id="KW-0862">Zinc</keyword>
<dbReference type="Pfam" id="PF01979">
    <property type="entry name" value="Amidohydro_1"/>
    <property type="match status" value="1"/>
</dbReference>
<dbReference type="GO" id="GO:0016814">
    <property type="term" value="F:hydrolase activity, acting on carbon-nitrogen (but not peptide) bonds, in cyclic amidines"/>
    <property type="evidence" value="ECO:0007669"/>
    <property type="project" value="UniProtKB-ARBA"/>
</dbReference>
<accession>A0A812NNU8</accession>
<evidence type="ECO:0000313" key="17">
    <source>
        <dbReference type="Proteomes" id="UP000649617"/>
    </source>
</evidence>
<keyword evidence="4" id="KW-1003">Cell membrane</keyword>
<dbReference type="GO" id="GO:0046872">
    <property type="term" value="F:metal ion binding"/>
    <property type="evidence" value="ECO:0007669"/>
    <property type="project" value="UniProtKB-KW"/>
</dbReference>
<keyword evidence="11 14" id="KW-1133">Transmembrane helix</keyword>
<comment type="caution">
    <text evidence="16">The sequence shown here is derived from an EMBL/GenBank/DDBJ whole genome shotgun (WGS) entry which is preliminary data.</text>
</comment>
<dbReference type="Pfam" id="PF00005">
    <property type="entry name" value="ABC_tran"/>
    <property type="match status" value="1"/>
</dbReference>
<comment type="subcellular location">
    <subcellularLocation>
        <location evidence="1">Cell inner membrane</location>
        <topology evidence="1">Multi-pass membrane protein</topology>
    </subcellularLocation>
</comment>
<dbReference type="FunFam" id="3.40.50.300:FF:000032">
    <property type="entry name" value="Export ABC transporter ATP-binding protein"/>
    <property type="match status" value="1"/>
</dbReference>
<evidence type="ECO:0000256" key="11">
    <source>
        <dbReference type="ARBA" id="ARBA00022989"/>
    </source>
</evidence>
<dbReference type="InterPro" id="IPR011059">
    <property type="entry name" value="Metal-dep_hydrolase_composite"/>
</dbReference>
<evidence type="ECO:0000256" key="5">
    <source>
        <dbReference type="ARBA" id="ARBA00022692"/>
    </source>
</evidence>
<dbReference type="InterPro" id="IPR013108">
    <property type="entry name" value="Amidohydro_3"/>
</dbReference>
<organism evidence="16 17">
    <name type="scientific">Symbiodinium pilosum</name>
    <name type="common">Dinoflagellate</name>
    <dbReference type="NCBI Taxonomy" id="2952"/>
    <lineage>
        <taxon>Eukaryota</taxon>
        <taxon>Sar</taxon>
        <taxon>Alveolata</taxon>
        <taxon>Dinophyceae</taxon>
        <taxon>Suessiales</taxon>
        <taxon>Symbiodiniaceae</taxon>
        <taxon>Symbiodinium</taxon>
    </lineage>
</organism>
<keyword evidence="6" id="KW-0479">Metal-binding</keyword>
<feature type="transmembrane region" description="Helical" evidence="14">
    <location>
        <begin position="591"/>
        <end position="614"/>
    </location>
</feature>
<keyword evidence="3" id="KW-0813">Transport</keyword>
<evidence type="ECO:0000256" key="12">
    <source>
        <dbReference type="ARBA" id="ARBA00023136"/>
    </source>
</evidence>
<name>A0A812NNU8_SYMPI</name>
<dbReference type="SUPFAM" id="SSF53474">
    <property type="entry name" value="alpha/beta-Hydrolases"/>
    <property type="match status" value="1"/>
</dbReference>
<evidence type="ECO:0000256" key="10">
    <source>
        <dbReference type="ARBA" id="ARBA00022840"/>
    </source>
</evidence>
<dbReference type="InterPro" id="IPR027417">
    <property type="entry name" value="P-loop_NTPase"/>
</dbReference>
<dbReference type="InterPro" id="IPR002018">
    <property type="entry name" value="CarbesteraseB"/>
</dbReference>
<dbReference type="InterPro" id="IPR023512">
    <property type="entry name" value="Deaminase_MtaD/DadD"/>
</dbReference>
<dbReference type="Gene3D" id="2.30.40.10">
    <property type="entry name" value="Urease, subunit C, domain 1"/>
    <property type="match status" value="2"/>
</dbReference>
<dbReference type="InterPro" id="IPR003439">
    <property type="entry name" value="ABC_transporter-like_ATP-bd"/>
</dbReference>
<feature type="transmembrane region" description="Helical" evidence="14">
    <location>
        <begin position="504"/>
        <end position="524"/>
    </location>
</feature>
<dbReference type="OrthoDB" id="3501663at2759"/>
<evidence type="ECO:0000256" key="14">
    <source>
        <dbReference type="SAM" id="Phobius"/>
    </source>
</evidence>
<dbReference type="EMBL" id="CAJNIZ010011113">
    <property type="protein sequence ID" value="CAE7314334.1"/>
    <property type="molecule type" value="Genomic_DNA"/>
</dbReference>
<dbReference type="Pfam" id="PF00135">
    <property type="entry name" value="COesterase"/>
    <property type="match status" value="1"/>
</dbReference>
<dbReference type="InterPro" id="IPR029058">
    <property type="entry name" value="AB_hydrolase_fold"/>
</dbReference>
<dbReference type="PANTHER" id="PTHR22642:SF2">
    <property type="entry name" value="PROTEIN LONG AFTER FAR-RED 3"/>
    <property type="match status" value="1"/>
</dbReference>
<dbReference type="InterPro" id="IPR019826">
    <property type="entry name" value="Carboxylesterase_B_AS"/>
</dbReference>
<dbReference type="CDD" id="cd01300">
    <property type="entry name" value="YtcJ_like"/>
    <property type="match status" value="1"/>
</dbReference>
<dbReference type="SUPFAM" id="SSF51556">
    <property type="entry name" value="Metallo-dependent hydrolases"/>
    <property type="match status" value="2"/>
</dbReference>
<dbReference type="Gene3D" id="3.10.310.70">
    <property type="match status" value="1"/>
</dbReference>
<dbReference type="Proteomes" id="UP000649617">
    <property type="component" value="Unassembled WGS sequence"/>
</dbReference>
<dbReference type="FunFam" id="3.20.20.140:FF:000014">
    <property type="entry name" value="5-methylthioadenosine/S-adenosylhomocysteine deaminase"/>
    <property type="match status" value="1"/>
</dbReference>
<evidence type="ECO:0000256" key="9">
    <source>
        <dbReference type="ARBA" id="ARBA00022833"/>
    </source>
</evidence>
<gene>
    <name evidence="16" type="primary">mtaD</name>
    <name evidence="16" type="ORF">SPIL2461_LOCUS7199</name>
</gene>
<dbReference type="PROSITE" id="PS00211">
    <property type="entry name" value="ABC_TRANSPORTER_1"/>
    <property type="match status" value="1"/>
</dbReference>
<evidence type="ECO:0000313" key="16">
    <source>
        <dbReference type="EMBL" id="CAE7314334.1"/>
    </source>
</evidence>
<dbReference type="Gene3D" id="3.40.50.1820">
    <property type="entry name" value="alpha/beta hydrolase"/>
    <property type="match status" value="1"/>
</dbReference>
<dbReference type="Gene3D" id="3.40.50.300">
    <property type="entry name" value="P-loop containing nucleotide triphosphate hydrolases"/>
    <property type="match status" value="1"/>
</dbReference>
<sequence length="2473" mass="268375">MLKLHDLSKLYRTDEVETVALNSVNVEITAGEFVAVMGPSGCGKSTLLNIIGMLDSPTSGNYWFRDEDVAGYSEAKLADIRKHNIGFIFQSFNLIDELSVAENIELALLYHNIPGSERRDRVAQIMDKVGIAHRARHMPSQLSGGQQQRVAVARAIVGNQSLILADEPTGNLDSVHGQEVMEMLQGLNEEGTTIVMVTHSSSHADYARRSINLFDGHVVTENLRAAKNKLYASINVIGLVVGLVVYLFGSLLVSYERSHDLFFANADRIYTAGSLFGPTANVGVGETDGIYTAFAPLIDAEIEEVEEIARTVGVEFLLSNEDNHFYQYIRFVDPAFLKIFDFDYIEGNASALEDPSGVMLTRTIAEKYFGNESAYGKVLTLDHGVSLRVTAVIEELPVNSHFGSSVMSNGSIEVVAPLQALNRANDYDLAGNFNNLSTGDFTYMLLAPGKDRSWLQQSLDGVYDRHYPEDMREFVVGVNVRPLVEANTILWDAVGLPVLDSIRLLGFLVLVVAIVNYTNLATAQSLGRSREIGLRKTMGAAVSQLVTQFLVESLCVATIAMVIAIAALEIIVPVMNTTLDKGLQLEYWQMVPWLIATTLGVGLIAGAYPAYLITRAAPIEALRDGSKRGAKGSRFRTSMLVLQFSISIFMMAMVLVMYLQNNKLESSSNIYPKSQIITLNRLDVDSIQSRLETLRNELLNIPGVENVAYSSQLPYQQSNSSFNVSAVAGDEDQSMQLTQVIVDERFMDTYNIPLLAGRALSKTYSADTIVEGSVVANVIINELAARQLGFGAPQEAVGQVFYDFSDSRAERAYTVVGVSPDQNFQGFHNQIKPTVFFIIPTVFRYGSIRVDGVGLADTLRSVEAVWENLIQDYPIQGEYLEDEFQESFEIYTSLSSVLGGFAFIAMSLSMIGLFGLAAFMAETRTKEIGVRKVMGASTGQIARLLVWQFSKPVMWALLLALPAAYFASGEFLRFFADRIAFPEVIVLGRVYTSNAQAPWAEALAVRNGKIVAVGTTADVTQKYSGPKINLGGRMLMPSFHDAHVHPVLGGVQMMQCNLSTFATVSALLQAVAACDANLADDEWLVGGGWNLSLFAEANPSRKLLDAVNPNRPMLLRGADGHSSWTNTKALTLAGIEAETPDPAHGIIEREADGTPSGTLRESAQSLLENVLPVVAAEDRSKGLLLAIKHANSLGITSMIDAAVTQTEIAAYESLDEQGKLTARLVLSAAVVGPAPMHNQDDLIVAEDRITEKRIRRHAAKIFVDGVLEGETAALIEPYIDRNGARGSLLLQPDELNIKVAELDANNVQILFHAIGDQAVRVALDAIEYARTENGARDNRHHISHLQLIHPDDHARFAELDVAANFQALWAYPEAYITEINLPVVGPERVQRMYPIGSVHRAGGLIVGGSDWSVSSMSPLKAIETALTREDETGSIQGSLNENEKVDLEVMLAAYTSNTAYLMNQEARVGQLLPGMDADLVVLDKDLFSIEPHDIGDVAVLMTLLAGEVVFDSDLIVHGEYVLTMEEGVAPLRNAAVVIRGERVVDVLPSAEALTRYDAVRVIPGQNRVVMPGLINGHTHSAMTLFRGMVDDLDLMTWLNDYVFPMERRFVTPEFVRIGSELACWEMIRGGTTTFVDMYFYPEVIASVVDRCGLRAVVGAPHIDFPSPGFEGWEDSFAAARQFVDEWQGRHSRIRPAFAPHAPYTVSAEHLAATVDAAADNDALVTMHLSEGPAEVAQIQSTYGQTPVNHVANLGLFDQKLIAAHMVVLTDEDIQRVASAGVGTVHNPTSNLKVASGVSPVPDLLTAGVAVALGTDGAASNNDLDLWEEVRLAALLHKGETGDPTAIPAQTALALATRIGARAIRWDDEIGTLTIGKQADLIQVEYGETNQLPLYDIVSHLVYVLDSDDVTTTVVAGQVLMEDKQILTIDEAALRTSVAAPTTPTATTSGLVQGVVDDGIQAYRGIPYAAPPVGDLRWRAPQPTPAWSDVMQADEYGAACWQVTDAGDALFLGKLTEGAGMPAWSRWVLDKSLTLFSMTTAEDCLSLNVFAPEGAQDLPVMFWIHGGGHQFGSGGATYESAGLVNQGVVLVTINYRLGIYGFMAHPELAAEDPNGSSGNYGMLDQIAALRWVQSNIESFGGDPANVTIFGESAGGHSVGQLMASPLSLGLFHKAIAQSGTGFYQFQATESAPENISGFEAGRKVAELAGVSGANEISALRTMSVDELESIALDPEISSTFHPQVDGYVLPDPTAHTFNQAAQHPVPLMVGSNADEGSVLYSFGLTPVDGSGSEPPTTIAQWEQLLTSQFGDNAEFLASAYPVDDNADVVGAATHLMGDAWFGRHAFYMAQAHSAAGHPSYLYFYERHPPSAEQTIGASHALELNHVFGGFIPFWPSDHRDIALSAEMMGYWTNFARSGSPNDDYLPIWPTFNDLEPNEMAFGHLQTNARPVARQDRYRAMQPQLERRIAAAVTN</sequence>
<keyword evidence="10" id="KW-0067">ATP-binding</keyword>